<sequence length="101" mass="11470">MVQFCSGKSDWHPLGHILASGSNDHTCKFWTRNRPGDKMIDKYNLNLMPKGQEGEDYEDVVTAVEFDDYIDENVDAAIPGLGLTEEISNEIDHQKRSRVKT</sequence>
<organism evidence="1 2">
    <name type="scientific">Anisodus tanguticus</name>
    <dbReference type="NCBI Taxonomy" id="243964"/>
    <lineage>
        <taxon>Eukaryota</taxon>
        <taxon>Viridiplantae</taxon>
        <taxon>Streptophyta</taxon>
        <taxon>Embryophyta</taxon>
        <taxon>Tracheophyta</taxon>
        <taxon>Spermatophyta</taxon>
        <taxon>Magnoliopsida</taxon>
        <taxon>eudicotyledons</taxon>
        <taxon>Gunneridae</taxon>
        <taxon>Pentapetalae</taxon>
        <taxon>asterids</taxon>
        <taxon>lamiids</taxon>
        <taxon>Solanales</taxon>
        <taxon>Solanaceae</taxon>
        <taxon>Solanoideae</taxon>
        <taxon>Hyoscyameae</taxon>
        <taxon>Anisodus</taxon>
    </lineage>
</organism>
<protein>
    <submittedName>
        <fullName evidence="1">Uncharacterized protein</fullName>
    </submittedName>
</protein>
<keyword evidence="2" id="KW-1185">Reference proteome</keyword>
<dbReference type="Proteomes" id="UP001291623">
    <property type="component" value="Unassembled WGS sequence"/>
</dbReference>
<dbReference type="EMBL" id="JAVYJV010000085">
    <property type="protein sequence ID" value="KAK4336835.1"/>
    <property type="molecule type" value="Genomic_DNA"/>
</dbReference>
<proteinExistence type="predicted"/>
<dbReference type="PANTHER" id="PTHR22836">
    <property type="entry name" value="WD40 REPEAT PROTEIN"/>
    <property type="match status" value="1"/>
</dbReference>
<name>A0AAE1UTH5_9SOLA</name>
<evidence type="ECO:0000313" key="2">
    <source>
        <dbReference type="Proteomes" id="UP001291623"/>
    </source>
</evidence>
<dbReference type="GO" id="GO:0031124">
    <property type="term" value="P:mRNA 3'-end processing"/>
    <property type="evidence" value="ECO:0007669"/>
    <property type="project" value="InterPro"/>
</dbReference>
<dbReference type="GO" id="GO:0005847">
    <property type="term" value="C:mRNA cleavage and polyadenylation specificity factor complex"/>
    <property type="evidence" value="ECO:0007669"/>
    <property type="project" value="TreeGrafter"/>
</dbReference>
<dbReference type="AlphaFoldDB" id="A0AAE1UTH5"/>
<gene>
    <name evidence="1" type="ORF">RND71_043896</name>
</gene>
<evidence type="ECO:0000313" key="1">
    <source>
        <dbReference type="EMBL" id="KAK4336835.1"/>
    </source>
</evidence>
<dbReference type="PANTHER" id="PTHR22836:SF0">
    <property type="entry name" value="PRE-MRNA 3' END PROCESSING PROTEIN WDR33"/>
    <property type="match status" value="1"/>
</dbReference>
<reference evidence="1" key="1">
    <citation type="submission" date="2023-12" db="EMBL/GenBank/DDBJ databases">
        <title>Genome assembly of Anisodus tanguticus.</title>
        <authorList>
            <person name="Wang Y.-J."/>
        </authorList>
    </citation>
    <scope>NUCLEOTIDE SEQUENCE</scope>
    <source>
        <strain evidence="1">KB-2021</strain>
        <tissue evidence="1">Leaf</tissue>
    </source>
</reference>
<comment type="caution">
    <text evidence="1">The sequence shown here is derived from an EMBL/GenBank/DDBJ whole genome shotgun (WGS) entry which is preliminary data.</text>
</comment>
<accession>A0AAE1UTH5</accession>
<dbReference type="InterPro" id="IPR045245">
    <property type="entry name" value="Pfs2-like"/>
</dbReference>